<dbReference type="InterPro" id="IPR053146">
    <property type="entry name" value="QDO-like"/>
</dbReference>
<gene>
    <name evidence="2" type="ORF">M0L20_04770</name>
</gene>
<dbReference type="InterPro" id="IPR013096">
    <property type="entry name" value="Cupin_2"/>
</dbReference>
<dbReference type="Gene3D" id="2.60.120.10">
    <property type="entry name" value="Jelly Rolls"/>
    <property type="match status" value="1"/>
</dbReference>
<organism evidence="2 3">
    <name type="scientific">Spirosoma liriopis</name>
    <dbReference type="NCBI Taxonomy" id="2937440"/>
    <lineage>
        <taxon>Bacteria</taxon>
        <taxon>Pseudomonadati</taxon>
        <taxon>Bacteroidota</taxon>
        <taxon>Cytophagia</taxon>
        <taxon>Cytophagales</taxon>
        <taxon>Cytophagaceae</taxon>
        <taxon>Spirosoma</taxon>
    </lineage>
</organism>
<dbReference type="SUPFAM" id="SSF51182">
    <property type="entry name" value="RmlC-like cupins"/>
    <property type="match status" value="1"/>
</dbReference>
<protein>
    <submittedName>
        <fullName evidence="2">Cupin domain-containing protein</fullName>
    </submittedName>
</protein>
<dbReference type="PANTHER" id="PTHR36440:SF1">
    <property type="entry name" value="PUTATIVE (AFU_ORTHOLOGUE AFUA_8G07350)-RELATED"/>
    <property type="match status" value="1"/>
</dbReference>
<evidence type="ECO:0000259" key="1">
    <source>
        <dbReference type="Pfam" id="PF07883"/>
    </source>
</evidence>
<sequence>MAYKNKLLCNKITRQDIRFVQTAADTDGQLLEMESTYYAGSKEPTAHYHPYQVEDFEVLTGELTVKISDQLKVLKKGDTLHIPTNTVHAMWNASNGKTVVNWQVRPAMDTEYLLETANGLAQAGKVTASGMPPLLQTALLANRFASVFRIARPPFVVQKILFTLLTPFAYLAGYKPTYKEYLD</sequence>
<dbReference type="EMBL" id="JALPRF010000001">
    <property type="protein sequence ID" value="MCK8491153.1"/>
    <property type="molecule type" value="Genomic_DNA"/>
</dbReference>
<evidence type="ECO:0000313" key="3">
    <source>
        <dbReference type="Proteomes" id="UP001202180"/>
    </source>
</evidence>
<proteinExistence type="predicted"/>
<dbReference type="InterPro" id="IPR011051">
    <property type="entry name" value="RmlC_Cupin_sf"/>
</dbReference>
<dbReference type="Proteomes" id="UP001202180">
    <property type="component" value="Unassembled WGS sequence"/>
</dbReference>
<dbReference type="PANTHER" id="PTHR36440">
    <property type="entry name" value="PUTATIVE (AFU_ORTHOLOGUE AFUA_8G07350)-RELATED"/>
    <property type="match status" value="1"/>
</dbReference>
<feature type="domain" description="Cupin type-2" evidence="1">
    <location>
        <begin position="36"/>
        <end position="99"/>
    </location>
</feature>
<comment type="caution">
    <text evidence="2">The sequence shown here is derived from an EMBL/GenBank/DDBJ whole genome shotgun (WGS) entry which is preliminary data.</text>
</comment>
<dbReference type="InterPro" id="IPR014710">
    <property type="entry name" value="RmlC-like_jellyroll"/>
</dbReference>
<accession>A0ABT0HHM2</accession>
<evidence type="ECO:0000313" key="2">
    <source>
        <dbReference type="EMBL" id="MCK8491153.1"/>
    </source>
</evidence>
<name>A0ABT0HHM2_9BACT</name>
<dbReference type="RefSeq" id="WP_248475934.1">
    <property type="nucleotide sequence ID" value="NZ_JALPRF010000001.1"/>
</dbReference>
<dbReference type="Pfam" id="PF07883">
    <property type="entry name" value="Cupin_2"/>
    <property type="match status" value="1"/>
</dbReference>
<reference evidence="2 3" key="1">
    <citation type="submission" date="2022-04" db="EMBL/GenBank/DDBJ databases">
        <title>Spirosoma sp. strain RP8 genome sequencing and assembly.</title>
        <authorList>
            <person name="Jung Y."/>
        </authorList>
    </citation>
    <scope>NUCLEOTIDE SEQUENCE [LARGE SCALE GENOMIC DNA]</scope>
    <source>
        <strain evidence="2 3">RP8</strain>
    </source>
</reference>
<keyword evidence="3" id="KW-1185">Reference proteome</keyword>